<evidence type="ECO:0000313" key="2">
    <source>
        <dbReference type="Proteomes" id="UP000198984"/>
    </source>
</evidence>
<reference evidence="1 2" key="1">
    <citation type="submission" date="2016-10" db="EMBL/GenBank/DDBJ databases">
        <authorList>
            <person name="de Groot N.N."/>
        </authorList>
    </citation>
    <scope>NUCLEOTIDE SEQUENCE [LARGE SCALE GENOMIC DNA]</scope>
    <source>
        <strain evidence="1 2">DSM 21039</strain>
    </source>
</reference>
<proteinExistence type="predicted"/>
<evidence type="ECO:0000313" key="1">
    <source>
        <dbReference type="EMBL" id="SEM91217.1"/>
    </source>
</evidence>
<sequence>MPVGLNRIRFAKYPVQERKLNFFADYYQYFVHFAGQLPAFEIETPYALVDKIIFQLNHNLLDKAPTYLKNHFAKLKAYPKGYTKNFVKYKPVIQWYDGWRSAGTKSQYLITHLSSLKVLLAELEKELEVEMLKSSIESLKNMILCNHPLEQHIDAIAFHSRLLASGIIIKRKSRAEARELFDVVMTNEYNKFPYPKHISTDDAKREFFSKKTIKETLDAIGYFSEKEPEEWDVNFKISDIIMPEGYVFSHGKVKIYPADHPDKKAMIDIAKAAGDPYVESFFTGSEYAIAEVRVDSVTYEGAHRNALKDLSSTLDFMEVALGRNFSFQKGDYLFSTDRKNYGYWFKAAYQHKLITSIDQIKLDDNAYQFFEKNPSSAKQEFLAQEMEYIKARGDVNIARLWGYLEVLFNDKTVGKGIKGFCSGALMLYEKQFRFPQVYSYLRNAIHPMNTGANDIGLTIDEQFDNIRKDSDFKELNQKIKSDFFRLAIKDLYVRRTKKWVTSQRNAYYALLEEAYEQRNMQDHGGKMNAPAFTKLTYTLPLLTVRMRWVVFGYIKRHPTYNFNQIVQAIRDDVNAKIGPYRP</sequence>
<accession>A0A1H8CAT5</accession>
<organism evidence="1 2">
    <name type="scientific">Chitinophaga rupis</name>
    <dbReference type="NCBI Taxonomy" id="573321"/>
    <lineage>
        <taxon>Bacteria</taxon>
        <taxon>Pseudomonadati</taxon>
        <taxon>Bacteroidota</taxon>
        <taxon>Chitinophagia</taxon>
        <taxon>Chitinophagales</taxon>
        <taxon>Chitinophagaceae</taxon>
        <taxon>Chitinophaga</taxon>
    </lineage>
</organism>
<dbReference type="Proteomes" id="UP000198984">
    <property type="component" value="Unassembled WGS sequence"/>
</dbReference>
<dbReference type="AlphaFoldDB" id="A0A1H8CAT5"/>
<dbReference type="RefSeq" id="WP_089917910.1">
    <property type="nucleotide sequence ID" value="NZ_FOBB01000007.1"/>
</dbReference>
<dbReference type="EMBL" id="FOBB01000007">
    <property type="protein sequence ID" value="SEM91217.1"/>
    <property type="molecule type" value="Genomic_DNA"/>
</dbReference>
<name>A0A1H8CAT5_9BACT</name>
<gene>
    <name evidence="1" type="ORF">SAMN04488505_10726</name>
</gene>
<dbReference type="OrthoDB" id="1355867at2"/>
<protein>
    <submittedName>
        <fullName evidence="1">Uncharacterized protein</fullName>
    </submittedName>
</protein>
<keyword evidence="2" id="KW-1185">Reference proteome</keyword>